<dbReference type="STRING" id="1042163.BRLA_c008650"/>
<dbReference type="PRINTS" id="PR00107">
    <property type="entry name" value="PHOSPHOCPHPR"/>
</dbReference>
<keyword evidence="5" id="KW-0813">Transport</keyword>
<dbReference type="KEGG" id="blr:BRLA_c008650"/>
<dbReference type="InterPro" id="IPR000032">
    <property type="entry name" value="HPr-like"/>
</dbReference>
<keyword evidence="6" id="KW-0598">Phosphotransferase system</keyword>
<dbReference type="eggNOG" id="COG1925">
    <property type="taxonomic scope" value="Bacteria"/>
</dbReference>
<keyword evidence="5" id="KW-0762">Sugar transport</keyword>
<name>A0A075R184_BRELA</name>
<evidence type="ECO:0000313" key="8">
    <source>
        <dbReference type="EMBL" id="AIG25206.1"/>
    </source>
</evidence>
<dbReference type="InterPro" id="IPR001020">
    <property type="entry name" value="PTS_HPr_His_P_site"/>
</dbReference>
<feature type="domain" description="HPr" evidence="7">
    <location>
        <begin position="1"/>
        <end position="86"/>
    </location>
</feature>
<dbReference type="PROSITE" id="PS00369">
    <property type="entry name" value="PTS_HPR_HIS"/>
    <property type="match status" value="1"/>
</dbReference>
<dbReference type="HOGENOM" id="CLU_136230_2_2_9"/>
<accession>A0A075R184</accession>
<evidence type="ECO:0000256" key="6">
    <source>
        <dbReference type="ARBA" id="ARBA00022683"/>
    </source>
</evidence>
<dbReference type="InterPro" id="IPR002114">
    <property type="entry name" value="PTS_HPr_Ser_P_site"/>
</dbReference>
<dbReference type="Proteomes" id="UP000005850">
    <property type="component" value="Chromosome"/>
</dbReference>
<dbReference type="InterPro" id="IPR050399">
    <property type="entry name" value="HPr"/>
</dbReference>
<dbReference type="Gene3D" id="3.30.1340.10">
    <property type="entry name" value="HPr-like"/>
    <property type="match status" value="1"/>
</dbReference>
<dbReference type="RefSeq" id="WP_003335290.1">
    <property type="nucleotide sequence ID" value="NZ_CP007806.1"/>
</dbReference>
<keyword evidence="8" id="KW-0808">Transferase</keyword>
<evidence type="ECO:0000256" key="1">
    <source>
        <dbReference type="ARBA" id="ARBA00003681"/>
    </source>
</evidence>
<dbReference type="SUPFAM" id="SSF55594">
    <property type="entry name" value="HPr-like"/>
    <property type="match status" value="1"/>
</dbReference>
<evidence type="ECO:0000256" key="5">
    <source>
        <dbReference type="ARBA" id="ARBA00022597"/>
    </source>
</evidence>
<dbReference type="PANTHER" id="PTHR33705:SF2">
    <property type="entry name" value="PHOSPHOCARRIER PROTEIN NPR"/>
    <property type="match status" value="1"/>
</dbReference>
<dbReference type="GO" id="GO:0016740">
    <property type="term" value="F:transferase activity"/>
    <property type="evidence" value="ECO:0007669"/>
    <property type="project" value="UniProtKB-KW"/>
</dbReference>
<dbReference type="PROSITE" id="PS00589">
    <property type="entry name" value="PTS_HPR_SER"/>
    <property type="match status" value="1"/>
</dbReference>
<evidence type="ECO:0000256" key="2">
    <source>
        <dbReference type="ARBA" id="ARBA00004496"/>
    </source>
</evidence>
<comment type="subcellular location">
    <subcellularLocation>
        <location evidence="2">Cytoplasm</location>
    </subcellularLocation>
</comment>
<dbReference type="PANTHER" id="PTHR33705">
    <property type="entry name" value="PHOSPHOCARRIER PROTEIN HPR"/>
    <property type="match status" value="1"/>
</dbReference>
<protein>
    <recommendedName>
        <fullName evidence="3">Phosphocarrier protein HPr</fullName>
    </recommendedName>
</protein>
<dbReference type="NCBIfam" id="TIGR01003">
    <property type="entry name" value="PTS_HPr_family"/>
    <property type="match status" value="1"/>
</dbReference>
<keyword evidence="4" id="KW-0963">Cytoplasm</keyword>
<evidence type="ECO:0000256" key="3">
    <source>
        <dbReference type="ARBA" id="ARBA00020422"/>
    </source>
</evidence>
<comment type="function">
    <text evidence="1">General (non sugar-specific) component of the phosphoenolpyruvate-dependent sugar phosphotransferase system (sugar PTS). This major carbohydrate active-transport system catalyzes the phosphorylation of incoming sugar substrates concomitantly with their translocation across the cell membrane. The phosphoryl group from phosphoenolpyruvate (PEP) is transferred to the phosphoryl carrier protein HPr by enzyme I. Phospho-HPr then transfers it to the PTS EIIA domain.</text>
</comment>
<gene>
    <name evidence="8" type="primary">crh_1</name>
    <name evidence="8" type="ORF">BRLA_c008650</name>
</gene>
<dbReference type="AlphaFoldDB" id="A0A075R184"/>
<dbReference type="EMBL" id="CP007806">
    <property type="protein sequence ID" value="AIG25206.1"/>
    <property type="molecule type" value="Genomic_DNA"/>
</dbReference>
<sequence length="86" mass="9106">MLTKTCVIQNPAGLHARPATMFVQKATSFSCDVNLIKGTKKINGKSIMGVMTLAAKKGDEIVLEVSGDNEAQALEELGAILESAKE</sequence>
<evidence type="ECO:0000256" key="4">
    <source>
        <dbReference type="ARBA" id="ARBA00022490"/>
    </source>
</evidence>
<keyword evidence="9" id="KW-1185">Reference proteome</keyword>
<proteinExistence type="predicted"/>
<dbReference type="GO" id="GO:0009401">
    <property type="term" value="P:phosphoenolpyruvate-dependent sugar phosphotransferase system"/>
    <property type="evidence" value="ECO:0007669"/>
    <property type="project" value="UniProtKB-KW"/>
</dbReference>
<dbReference type="Pfam" id="PF00381">
    <property type="entry name" value="PTS-HPr"/>
    <property type="match status" value="1"/>
</dbReference>
<dbReference type="GO" id="GO:0005737">
    <property type="term" value="C:cytoplasm"/>
    <property type="evidence" value="ECO:0007669"/>
    <property type="project" value="UniProtKB-SubCell"/>
</dbReference>
<reference evidence="8 9" key="1">
    <citation type="journal article" date="2011" name="J. Bacteriol.">
        <title>Genome sequence of Brevibacillus laterosporus LMG 15441, a pathogen of invertebrates.</title>
        <authorList>
            <person name="Djukic M."/>
            <person name="Poehlein A."/>
            <person name="Thurmer A."/>
            <person name="Daniel R."/>
        </authorList>
    </citation>
    <scope>NUCLEOTIDE SEQUENCE [LARGE SCALE GENOMIC DNA]</scope>
    <source>
        <strain evidence="8 9">LMG 15441</strain>
    </source>
</reference>
<dbReference type="CDD" id="cd00367">
    <property type="entry name" value="PTS-HPr_like"/>
    <property type="match status" value="1"/>
</dbReference>
<dbReference type="PROSITE" id="PS51350">
    <property type="entry name" value="PTS_HPR_DOM"/>
    <property type="match status" value="1"/>
</dbReference>
<dbReference type="InterPro" id="IPR035895">
    <property type="entry name" value="HPr-like_sf"/>
</dbReference>
<organism evidence="8 9">
    <name type="scientific">Brevibacillus laterosporus LMG 15441</name>
    <dbReference type="NCBI Taxonomy" id="1042163"/>
    <lineage>
        <taxon>Bacteria</taxon>
        <taxon>Bacillati</taxon>
        <taxon>Bacillota</taxon>
        <taxon>Bacilli</taxon>
        <taxon>Bacillales</taxon>
        <taxon>Paenibacillaceae</taxon>
        <taxon>Brevibacillus</taxon>
    </lineage>
</organism>
<evidence type="ECO:0000259" key="7">
    <source>
        <dbReference type="PROSITE" id="PS51350"/>
    </source>
</evidence>
<evidence type="ECO:0000313" key="9">
    <source>
        <dbReference type="Proteomes" id="UP000005850"/>
    </source>
</evidence>